<sequence>MTTNPPQLFSSPSPWRHREYYLEAVVFLIQGTVFKVPRFQFERHSEIFATTFTLPPPDDGVADGSTEDKPFKLEGIECIDFERLLKVLTPVSKTPILSNVEWMSVLKLANLWHFLEIRELAIKQLDAHAANSLDCVERILLGKQYDVSAWLRSGYQDLARRKTPISMDEAKQLGWEVTLQIFHLREGAVTHGRNPYKNLELGDLFQAEFKRLDSAYEPSSNPRPQSNKPSNTQGPGLFGSNRTVNQSTSTSTPSPNLAASMAPDASIAALRDSQLTFAPRNPFSIAIPPAPSRAIGTTVPPISVSTGGFGMASAAAPIASTRSAFGLPSGSSSTTTPPSTSASTGGFGMATMAPIIGGTNGFQPFNFPPATTVPSVSVSAGGSGMAPTAAPITGPSSSGAFKFGRPNSAFGNPPGTFAASRTLGDGTHEVWSTQ</sequence>
<dbReference type="AlphaFoldDB" id="A0AAD7JWP7"/>
<feature type="compositionally biased region" description="Low complexity" evidence="1">
    <location>
        <begin position="328"/>
        <end position="344"/>
    </location>
</feature>
<proteinExistence type="predicted"/>
<name>A0AAD7JWP7_9AGAR</name>
<dbReference type="Proteomes" id="UP001215280">
    <property type="component" value="Unassembled WGS sequence"/>
</dbReference>
<comment type="caution">
    <text evidence="2">The sequence shown here is derived from an EMBL/GenBank/DDBJ whole genome shotgun (WGS) entry which is preliminary data.</text>
</comment>
<evidence type="ECO:0000313" key="3">
    <source>
        <dbReference type="Proteomes" id="UP001215280"/>
    </source>
</evidence>
<feature type="region of interest" description="Disordered" evidence="1">
    <location>
        <begin position="215"/>
        <end position="259"/>
    </location>
</feature>
<protein>
    <recommendedName>
        <fullName evidence="4">BTB domain-containing protein</fullName>
    </recommendedName>
</protein>
<evidence type="ECO:0000256" key="1">
    <source>
        <dbReference type="SAM" id="MobiDB-lite"/>
    </source>
</evidence>
<evidence type="ECO:0000313" key="2">
    <source>
        <dbReference type="EMBL" id="KAJ7772024.1"/>
    </source>
</evidence>
<evidence type="ECO:0008006" key="4">
    <source>
        <dbReference type="Google" id="ProtNLM"/>
    </source>
</evidence>
<reference evidence="2" key="1">
    <citation type="submission" date="2023-03" db="EMBL/GenBank/DDBJ databases">
        <title>Massive genome expansion in bonnet fungi (Mycena s.s.) driven by repeated elements and novel gene families across ecological guilds.</title>
        <authorList>
            <consortium name="Lawrence Berkeley National Laboratory"/>
            <person name="Harder C.B."/>
            <person name="Miyauchi S."/>
            <person name="Viragh M."/>
            <person name="Kuo A."/>
            <person name="Thoen E."/>
            <person name="Andreopoulos B."/>
            <person name="Lu D."/>
            <person name="Skrede I."/>
            <person name="Drula E."/>
            <person name="Henrissat B."/>
            <person name="Morin E."/>
            <person name="Kohler A."/>
            <person name="Barry K."/>
            <person name="LaButti K."/>
            <person name="Morin E."/>
            <person name="Salamov A."/>
            <person name="Lipzen A."/>
            <person name="Mereny Z."/>
            <person name="Hegedus B."/>
            <person name="Baldrian P."/>
            <person name="Stursova M."/>
            <person name="Weitz H."/>
            <person name="Taylor A."/>
            <person name="Grigoriev I.V."/>
            <person name="Nagy L.G."/>
            <person name="Martin F."/>
            <person name="Kauserud H."/>
        </authorList>
    </citation>
    <scope>NUCLEOTIDE SEQUENCE</scope>
    <source>
        <strain evidence="2">CBHHK188m</strain>
    </source>
</reference>
<accession>A0AAD7JWP7</accession>
<keyword evidence="3" id="KW-1185">Reference proteome</keyword>
<feature type="compositionally biased region" description="Low complexity" evidence="1">
    <location>
        <begin position="247"/>
        <end position="259"/>
    </location>
</feature>
<gene>
    <name evidence="2" type="ORF">DFH07DRAFT_937719</name>
</gene>
<feature type="region of interest" description="Disordered" evidence="1">
    <location>
        <begin position="397"/>
        <end position="434"/>
    </location>
</feature>
<feature type="compositionally biased region" description="Polar residues" evidence="1">
    <location>
        <begin position="217"/>
        <end position="246"/>
    </location>
</feature>
<feature type="region of interest" description="Disordered" evidence="1">
    <location>
        <begin position="325"/>
        <end position="346"/>
    </location>
</feature>
<organism evidence="2 3">
    <name type="scientific">Mycena maculata</name>
    <dbReference type="NCBI Taxonomy" id="230809"/>
    <lineage>
        <taxon>Eukaryota</taxon>
        <taxon>Fungi</taxon>
        <taxon>Dikarya</taxon>
        <taxon>Basidiomycota</taxon>
        <taxon>Agaricomycotina</taxon>
        <taxon>Agaricomycetes</taxon>
        <taxon>Agaricomycetidae</taxon>
        <taxon>Agaricales</taxon>
        <taxon>Marasmiineae</taxon>
        <taxon>Mycenaceae</taxon>
        <taxon>Mycena</taxon>
    </lineage>
</organism>
<dbReference type="EMBL" id="JARJLG010000020">
    <property type="protein sequence ID" value="KAJ7772024.1"/>
    <property type="molecule type" value="Genomic_DNA"/>
</dbReference>